<dbReference type="InterPro" id="IPR000304">
    <property type="entry name" value="Pyrroline-COOH_reductase"/>
</dbReference>
<dbReference type="Pfam" id="PF03807">
    <property type="entry name" value="F420_oxidored"/>
    <property type="match status" value="1"/>
</dbReference>
<proteinExistence type="inferred from homology"/>
<dbReference type="PIRSF" id="PIRSF000193">
    <property type="entry name" value="Pyrrol-5-carb_rd"/>
    <property type="match status" value="1"/>
</dbReference>
<dbReference type="PANTHER" id="PTHR11645:SF0">
    <property type="entry name" value="PYRROLINE-5-CARBOXYLATE REDUCTASE 3"/>
    <property type="match status" value="1"/>
</dbReference>
<keyword evidence="4 6" id="KW-0028">Amino-acid biosynthesis</keyword>
<comment type="function">
    <text evidence="4">Catalyzes the reduction of 1-pyrroline-5-carboxylate (PCA) to L-proline.</text>
</comment>
<evidence type="ECO:0000313" key="9">
    <source>
        <dbReference type="EMBL" id="MBV7391173.1"/>
    </source>
</evidence>
<evidence type="ECO:0000313" key="10">
    <source>
        <dbReference type="Proteomes" id="UP000774130"/>
    </source>
</evidence>
<dbReference type="GO" id="GO:0004735">
    <property type="term" value="F:pyrroline-5-carboxylate reductase activity"/>
    <property type="evidence" value="ECO:0007669"/>
    <property type="project" value="UniProtKB-EC"/>
</dbReference>
<evidence type="ECO:0000256" key="3">
    <source>
        <dbReference type="ARBA" id="ARBA00023002"/>
    </source>
</evidence>
<dbReference type="PROSITE" id="PS00521">
    <property type="entry name" value="P5CR"/>
    <property type="match status" value="1"/>
</dbReference>
<dbReference type="InterPro" id="IPR053790">
    <property type="entry name" value="P5CR-like_CS"/>
</dbReference>
<evidence type="ECO:0000256" key="1">
    <source>
        <dbReference type="ARBA" id="ARBA00022650"/>
    </source>
</evidence>
<comment type="similarity">
    <text evidence="4 6">Belongs to the pyrroline-5-carboxylate reductase family.</text>
</comment>
<keyword evidence="1 4" id="KW-0641">Proline biosynthesis</keyword>
<comment type="subcellular location">
    <subcellularLocation>
        <location evidence="4">Cytoplasm</location>
    </subcellularLocation>
</comment>
<evidence type="ECO:0000256" key="5">
    <source>
        <dbReference type="NCBIfam" id="TIGR00112"/>
    </source>
</evidence>
<name>A0ABS6TE18_9ENTE</name>
<evidence type="ECO:0000256" key="2">
    <source>
        <dbReference type="ARBA" id="ARBA00022857"/>
    </source>
</evidence>
<comment type="caution">
    <text evidence="9">The sequence shown here is derived from an EMBL/GenBank/DDBJ whole genome shotgun (WGS) entry which is preliminary data.</text>
</comment>
<gene>
    <name evidence="4 9" type="primary">proC</name>
    <name evidence="9" type="ORF">KUA55_10820</name>
</gene>
<keyword evidence="10" id="KW-1185">Reference proteome</keyword>
<evidence type="ECO:0000259" key="7">
    <source>
        <dbReference type="Pfam" id="PF03807"/>
    </source>
</evidence>
<dbReference type="NCBIfam" id="TIGR00112">
    <property type="entry name" value="proC"/>
    <property type="match status" value="1"/>
</dbReference>
<evidence type="ECO:0000256" key="4">
    <source>
        <dbReference type="HAMAP-Rule" id="MF_01925"/>
    </source>
</evidence>
<dbReference type="PANTHER" id="PTHR11645">
    <property type="entry name" value="PYRROLINE-5-CARBOXYLATE REDUCTASE"/>
    <property type="match status" value="1"/>
</dbReference>
<dbReference type="EMBL" id="JAHUZB010000004">
    <property type="protein sequence ID" value="MBV7391173.1"/>
    <property type="molecule type" value="Genomic_DNA"/>
</dbReference>
<keyword evidence="2 4" id="KW-0521">NADP</keyword>
<feature type="domain" description="Pyrroline-5-carboxylate reductase dimerisation" evidence="8">
    <location>
        <begin position="162"/>
        <end position="266"/>
    </location>
</feature>
<dbReference type="Pfam" id="PF14748">
    <property type="entry name" value="P5CR_dimer"/>
    <property type="match status" value="1"/>
</dbReference>
<evidence type="ECO:0000256" key="6">
    <source>
        <dbReference type="RuleBase" id="RU003903"/>
    </source>
</evidence>
<comment type="catalytic activity">
    <reaction evidence="4">
        <text>L-proline + NAD(+) = (S)-1-pyrroline-5-carboxylate + NADH + 2 H(+)</text>
        <dbReference type="Rhea" id="RHEA:14105"/>
        <dbReference type="ChEBI" id="CHEBI:15378"/>
        <dbReference type="ChEBI" id="CHEBI:17388"/>
        <dbReference type="ChEBI" id="CHEBI:57540"/>
        <dbReference type="ChEBI" id="CHEBI:57945"/>
        <dbReference type="ChEBI" id="CHEBI:60039"/>
        <dbReference type="EC" id="1.5.1.2"/>
    </reaction>
</comment>
<comment type="catalytic activity">
    <reaction evidence="4 6">
        <text>L-proline + NADP(+) = (S)-1-pyrroline-5-carboxylate + NADPH + 2 H(+)</text>
        <dbReference type="Rhea" id="RHEA:14109"/>
        <dbReference type="ChEBI" id="CHEBI:15378"/>
        <dbReference type="ChEBI" id="CHEBI:17388"/>
        <dbReference type="ChEBI" id="CHEBI:57783"/>
        <dbReference type="ChEBI" id="CHEBI:58349"/>
        <dbReference type="ChEBI" id="CHEBI:60039"/>
        <dbReference type="EC" id="1.5.1.2"/>
    </reaction>
</comment>
<keyword evidence="4" id="KW-0963">Cytoplasm</keyword>
<dbReference type="RefSeq" id="WP_218326284.1">
    <property type="nucleotide sequence ID" value="NZ_JAHUZB010000004.1"/>
</dbReference>
<dbReference type="EC" id="1.5.1.2" evidence="4 5"/>
<reference evidence="9 10" key="1">
    <citation type="submission" date="2021-06" db="EMBL/GenBank/DDBJ databases">
        <title>Enterococcus alishanensis sp. nov., a novel lactic acid bacterium isolated from fresh coffee beans.</title>
        <authorList>
            <person name="Chen Y.-S."/>
        </authorList>
    </citation>
    <scope>NUCLEOTIDE SEQUENCE [LARGE SCALE GENOMIC DNA]</scope>
    <source>
        <strain evidence="9 10">ALS3</strain>
    </source>
</reference>
<evidence type="ECO:0000259" key="8">
    <source>
        <dbReference type="Pfam" id="PF14748"/>
    </source>
</evidence>
<keyword evidence="3 4" id="KW-0560">Oxidoreductase</keyword>
<comment type="pathway">
    <text evidence="4 6">Amino-acid biosynthesis; L-proline biosynthesis; L-proline from L-glutamate 5-semialdehyde: step 1/1.</text>
</comment>
<feature type="domain" description="Pyrroline-5-carboxylate reductase catalytic N-terminal" evidence="7">
    <location>
        <begin position="4"/>
        <end position="99"/>
    </location>
</feature>
<protein>
    <recommendedName>
        <fullName evidence="4 5">Pyrroline-5-carboxylate reductase</fullName>
        <shortName evidence="4">P5C reductase</shortName>
        <shortName evidence="4">P5CR</shortName>
        <ecNumber evidence="4 5">1.5.1.2</ecNumber>
    </recommendedName>
    <alternativeName>
        <fullName evidence="4">PCA reductase</fullName>
    </alternativeName>
</protein>
<dbReference type="Proteomes" id="UP000774130">
    <property type="component" value="Unassembled WGS sequence"/>
</dbReference>
<accession>A0ABS6TE18</accession>
<dbReference type="InterPro" id="IPR028939">
    <property type="entry name" value="P5C_Rdtase_cat_N"/>
</dbReference>
<dbReference type="HAMAP" id="MF_01925">
    <property type="entry name" value="P5C_reductase"/>
    <property type="match status" value="1"/>
</dbReference>
<organism evidence="9 10">
    <name type="scientific">Enterococcus alishanensis</name>
    <dbReference type="NCBI Taxonomy" id="1303817"/>
    <lineage>
        <taxon>Bacteria</taxon>
        <taxon>Bacillati</taxon>
        <taxon>Bacillota</taxon>
        <taxon>Bacilli</taxon>
        <taxon>Lactobacillales</taxon>
        <taxon>Enterococcaceae</taxon>
        <taxon>Enterococcus</taxon>
    </lineage>
</organism>
<dbReference type="InterPro" id="IPR029036">
    <property type="entry name" value="P5CR_dimer"/>
</dbReference>
<sequence length="266" mass="28735">MAKTIGFFGTGNMGKAMIRGLVETKNYQPENIWIYDVYQPAMTALKEELNVSAATDPKELIQNSQMIIFAVKPYVLPNLLTELKPTLSKEKIIVSIAAGVTIETIENALSTSHKIIRAMPNTPALVGEGMAAFCRNQQITDDETELVAAVFNSFGKCEVVEEKLMSAVVSLSGSGPAYVYIFIEALADAAVLEGMSRNQAYKFAAQTVLGSAQMVLETGKHPGELKDMVTSPAGTTIAAVKSLEDHHFRSAVMNAVQAAAIRDKEM</sequence>